<evidence type="ECO:0000313" key="7">
    <source>
        <dbReference type="RefSeq" id="XP_015043224.2"/>
    </source>
</evidence>
<dbReference type="InParanoid" id="A0A6I8VKF5"/>
<feature type="transmembrane region" description="Helical" evidence="4">
    <location>
        <begin position="37"/>
        <end position="57"/>
    </location>
</feature>
<organism evidence="6 7">
    <name type="scientific">Drosophila pseudoobscura pseudoobscura</name>
    <name type="common">Fruit fly</name>
    <dbReference type="NCBI Taxonomy" id="46245"/>
    <lineage>
        <taxon>Eukaryota</taxon>
        <taxon>Metazoa</taxon>
        <taxon>Ecdysozoa</taxon>
        <taxon>Arthropoda</taxon>
        <taxon>Hexapoda</taxon>
        <taxon>Insecta</taxon>
        <taxon>Pterygota</taxon>
        <taxon>Neoptera</taxon>
        <taxon>Endopterygota</taxon>
        <taxon>Diptera</taxon>
        <taxon>Brachycera</taxon>
        <taxon>Muscomorpha</taxon>
        <taxon>Ephydroidea</taxon>
        <taxon>Drosophilidae</taxon>
        <taxon>Drosophila</taxon>
        <taxon>Sophophora</taxon>
    </lineage>
</organism>
<dbReference type="AlphaFoldDB" id="A0A6I8VKF5"/>
<evidence type="ECO:0000313" key="6">
    <source>
        <dbReference type="Proteomes" id="UP000001819"/>
    </source>
</evidence>
<proteinExistence type="inferred from homology"/>
<keyword evidence="4" id="KW-1133">Transmembrane helix</keyword>
<evidence type="ECO:0000256" key="4">
    <source>
        <dbReference type="SAM" id="Phobius"/>
    </source>
</evidence>
<reference evidence="7" key="1">
    <citation type="submission" date="2025-08" db="UniProtKB">
        <authorList>
            <consortium name="RefSeq"/>
        </authorList>
    </citation>
    <scope>IDENTIFICATION</scope>
    <source>
        <strain evidence="7">MV-25-SWS-2005</strain>
        <tissue evidence="7">Whole body</tissue>
    </source>
</reference>
<dbReference type="PANTHER" id="PTHR11022">
    <property type="entry name" value="PEPTIDOGLYCAN RECOGNITION PROTEIN"/>
    <property type="match status" value="1"/>
</dbReference>
<dbReference type="SUPFAM" id="SSF55846">
    <property type="entry name" value="N-acetylmuramoyl-L-alanine amidase-like"/>
    <property type="match status" value="1"/>
</dbReference>
<dbReference type="FunCoup" id="A0A6I8VKF5">
    <property type="interactions" value="94"/>
</dbReference>
<protein>
    <submittedName>
        <fullName evidence="7">Peptidoglycan-recognition protein LD isoform X1</fullName>
    </submittedName>
</protein>
<evidence type="ECO:0000259" key="5">
    <source>
        <dbReference type="SMART" id="SM00701"/>
    </source>
</evidence>
<keyword evidence="4" id="KW-0812">Transmembrane</keyword>
<feature type="transmembrane region" description="Helical" evidence="4">
    <location>
        <begin position="129"/>
        <end position="147"/>
    </location>
</feature>
<dbReference type="CDD" id="cd06583">
    <property type="entry name" value="PGRP"/>
    <property type="match status" value="1"/>
</dbReference>
<dbReference type="GO" id="GO:0045087">
    <property type="term" value="P:innate immune response"/>
    <property type="evidence" value="ECO:0007669"/>
    <property type="project" value="UniProtKB-KW"/>
</dbReference>
<dbReference type="InterPro" id="IPR036505">
    <property type="entry name" value="Amidase/PGRP_sf"/>
</dbReference>
<evidence type="ECO:0000256" key="2">
    <source>
        <dbReference type="ARBA" id="ARBA00022588"/>
    </source>
</evidence>
<keyword evidence="4" id="KW-0472">Membrane</keyword>
<sequence length="322" mass="36155">MPIFVSSYTLRAISKFYAHQEQSGYDKLAHLANQLNFFILAKLRHVLFALYFAMIALRHGSEATSDGKRSRSLSQGTYGSLGTADDIFIAVDAVSGSVSESTPLLDKAAAPPPSPPSNHTKDCLNWRSVGLLVMCVSALGLAVYLLWRQTQLPGLGYRLSLIEHDIWSDMDLHGQGSRLLDPFAVVSVYFTHTSSAACSDDCLELLHRLQQKHRLEELPYNFLITGDCQAFEARGWQYESHFAELPQATSLVVAFVGDFSQRPPSDCQLATAQALLLESLKRRRLHPEYNLFVVGNAEAVQQELQLWPRYGGRRRRKRREVE</sequence>
<dbReference type="Gene3D" id="3.40.80.10">
    <property type="entry name" value="Peptidoglycan recognition protein-like"/>
    <property type="match status" value="1"/>
</dbReference>
<dbReference type="InterPro" id="IPR002502">
    <property type="entry name" value="Amidase_domain"/>
</dbReference>
<dbReference type="Pfam" id="PF01510">
    <property type="entry name" value="Amidase_2"/>
    <property type="match status" value="1"/>
</dbReference>
<dbReference type="PANTHER" id="PTHR11022:SF73">
    <property type="entry name" value="PEPTIDOGLYCAN-RECOGNITION PROTEIN LD"/>
    <property type="match status" value="1"/>
</dbReference>
<evidence type="ECO:0000256" key="3">
    <source>
        <dbReference type="ARBA" id="ARBA00022859"/>
    </source>
</evidence>
<dbReference type="ExpressionAtlas" id="A0A6I8VKF5">
    <property type="expression patterns" value="baseline"/>
</dbReference>
<dbReference type="SMART" id="SM00701">
    <property type="entry name" value="PGRP"/>
    <property type="match status" value="1"/>
</dbReference>
<name>A0A6I8VKF5_DROPS</name>
<evidence type="ECO:0000256" key="1">
    <source>
        <dbReference type="ARBA" id="ARBA00007553"/>
    </source>
</evidence>
<dbReference type="InterPro" id="IPR006619">
    <property type="entry name" value="PGRP_domain_met/bac"/>
</dbReference>
<keyword evidence="6" id="KW-1185">Reference proteome</keyword>
<dbReference type="GO" id="GO:0009253">
    <property type="term" value="P:peptidoglycan catabolic process"/>
    <property type="evidence" value="ECO:0007669"/>
    <property type="project" value="InterPro"/>
</dbReference>
<feature type="domain" description="Peptidoglycan recognition protein family" evidence="5">
    <location>
        <begin position="159"/>
        <end position="298"/>
    </location>
</feature>
<dbReference type="RefSeq" id="XP_015043224.2">
    <property type="nucleotide sequence ID" value="XM_015187738.2"/>
</dbReference>
<dbReference type="GO" id="GO:0008745">
    <property type="term" value="F:N-acetylmuramoyl-L-alanine amidase activity"/>
    <property type="evidence" value="ECO:0007669"/>
    <property type="project" value="InterPro"/>
</dbReference>
<gene>
    <name evidence="7" type="primary">PGRP-LD</name>
</gene>
<dbReference type="Proteomes" id="UP000001819">
    <property type="component" value="Chromosome X"/>
</dbReference>
<comment type="similarity">
    <text evidence="1">Belongs to the N-acetylmuramoyl-L-alanine amidase 2 family.</text>
</comment>
<dbReference type="GO" id="GO:0008270">
    <property type="term" value="F:zinc ion binding"/>
    <property type="evidence" value="ECO:0007669"/>
    <property type="project" value="InterPro"/>
</dbReference>
<dbReference type="InterPro" id="IPR015510">
    <property type="entry name" value="PGRP"/>
</dbReference>
<keyword evidence="2" id="KW-0399">Innate immunity</keyword>
<accession>A0A6I8VKF5</accession>
<keyword evidence="3" id="KW-0391">Immunity</keyword>